<dbReference type="PANTHER" id="PTHR30482:SF10">
    <property type="entry name" value="HIGH-AFFINITY BRANCHED-CHAIN AMINO ACID TRANSPORT PROTEIN BRAE"/>
    <property type="match status" value="1"/>
</dbReference>
<keyword evidence="4 6" id="KW-1133">Transmembrane helix</keyword>
<dbReference type="Proteomes" id="UP000184076">
    <property type="component" value="Unassembled WGS sequence"/>
</dbReference>
<dbReference type="GO" id="GO:0005886">
    <property type="term" value="C:plasma membrane"/>
    <property type="evidence" value="ECO:0007669"/>
    <property type="project" value="UniProtKB-SubCell"/>
</dbReference>
<accession>A0A1M4UPE8</accession>
<keyword evidence="5 6" id="KW-0472">Membrane</keyword>
<evidence type="ECO:0000256" key="1">
    <source>
        <dbReference type="ARBA" id="ARBA00004651"/>
    </source>
</evidence>
<comment type="subcellular location">
    <subcellularLocation>
        <location evidence="1">Cell membrane</location>
        <topology evidence="1">Multi-pass membrane protein</topology>
    </subcellularLocation>
</comment>
<evidence type="ECO:0000256" key="5">
    <source>
        <dbReference type="ARBA" id="ARBA00023136"/>
    </source>
</evidence>
<proteinExistence type="predicted"/>
<feature type="transmembrane region" description="Helical" evidence="6">
    <location>
        <begin position="66"/>
        <end position="86"/>
    </location>
</feature>
<sequence>MTWKGKDMDTSKRNLYCNLAALCLLALVLYLFDRHGTEYQIRILNNMAVFITLAVSYNLVNGMCGLLHLGPNAFITIGAYTSALLTMSPMEKQMSFIIEPLIWPFSVLQAPFFVSLIAGGVMATIFAFLISFPVFRVRGDYLAIVTLGFGEVIRVLCNALQGVTNGPLGLKGLQPYTNLWWSWGVAVFTVLVITKLVNSSFGRAMKAIREDEIAAKAMGVDPFRHLLLAFLVSAFFSGVAGGLMAHLITTISPTLFTFFLTFNLLIIIVVGGLGSTTGAVIGAALFAWGGEALRVVESPMDLGVFTIPGIPGMRMVLFSVILMVVILFARRGIMGRNEFSWDWLFSKLGLNAK</sequence>
<evidence type="ECO:0000256" key="6">
    <source>
        <dbReference type="SAM" id="Phobius"/>
    </source>
</evidence>
<feature type="transmembrane region" description="Helical" evidence="6">
    <location>
        <begin position="13"/>
        <end position="31"/>
    </location>
</feature>
<evidence type="ECO:0000256" key="3">
    <source>
        <dbReference type="ARBA" id="ARBA00022692"/>
    </source>
</evidence>
<dbReference type="STRING" id="1121391.SAMN02745206_00536"/>
<dbReference type="AlphaFoldDB" id="A0A1M4UPE8"/>
<evidence type="ECO:0000313" key="7">
    <source>
        <dbReference type="EMBL" id="SHE58586.1"/>
    </source>
</evidence>
<protein>
    <submittedName>
        <fullName evidence="7">Amino acid/amide ABC transporter membrane protein 2, HAAT family (TC 3.A.1.4.-)</fullName>
    </submittedName>
</protein>
<feature type="transmembrane region" description="Helical" evidence="6">
    <location>
        <begin position="226"/>
        <end position="248"/>
    </location>
</feature>
<evidence type="ECO:0000313" key="8">
    <source>
        <dbReference type="Proteomes" id="UP000184076"/>
    </source>
</evidence>
<keyword evidence="2" id="KW-1003">Cell membrane</keyword>
<gene>
    <name evidence="7" type="ORF">SAMN02745206_00536</name>
</gene>
<dbReference type="PANTHER" id="PTHR30482">
    <property type="entry name" value="HIGH-AFFINITY BRANCHED-CHAIN AMINO ACID TRANSPORT SYSTEM PERMEASE"/>
    <property type="match status" value="1"/>
</dbReference>
<keyword evidence="3 6" id="KW-0812">Transmembrane</keyword>
<evidence type="ECO:0000256" key="4">
    <source>
        <dbReference type="ARBA" id="ARBA00022989"/>
    </source>
</evidence>
<feature type="transmembrane region" description="Helical" evidence="6">
    <location>
        <begin position="107"/>
        <end position="135"/>
    </location>
</feature>
<dbReference type="InterPro" id="IPR043428">
    <property type="entry name" value="LivM-like"/>
</dbReference>
<dbReference type="Pfam" id="PF02653">
    <property type="entry name" value="BPD_transp_2"/>
    <property type="match status" value="1"/>
</dbReference>
<feature type="transmembrane region" description="Helical" evidence="6">
    <location>
        <begin position="255"/>
        <end position="288"/>
    </location>
</feature>
<feature type="transmembrane region" description="Helical" evidence="6">
    <location>
        <begin position="178"/>
        <end position="197"/>
    </location>
</feature>
<evidence type="ECO:0000256" key="2">
    <source>
        <dbReference type="ARBA" id="ARBA00022475"/>
    </source>
</evidence>
<keyword evidence="8" id="KW-1185">Reference proteome</keyword>
<name>A0A1M4UPE8_9BACT</name>
<feature type="transmembrane region" description="Helical" evidence="6">
    <location>
        <begin position="43"/>
        <end position="60"/>
    </location>
</feature>
<feature type="transmembrane region" description="Helical" evidence="6">
    <location>
        <begin position="141"/>
        <end position="157"/>
    </location>
</feature>
<dbReference type="InterPro" id="IPR001851">
    <property type="entry name" value="ABC_transp_permease"/>
</dbReference>
<reference evidence="8" key="1">
    <citation type="submission" date="2016-11" db="EMBL/GenBank/DDBJ databases">
        <authorList>
            <person name="Varghese N."/>
            <person name="Submissions S."/>
        </authorList>
    </citation>
    <scope>NUCLEOTIDE SEQUENCE [LARGE SCALE GENOMIC DNA]</scope>
    <source>
        <strain evidence="8">DSM 9756</strain>
    </source>
</reference>
<dbReference type="CDD" id="cd06581">
    <property type="entry name" value="TM_PBP1_LivM_like"/>
    <property type="match status" value="1"/>
</dbReference>
<organism evidence="7 8">
    <name type="scientific">Desulfacinum infernum DSM 9756</name>
    <dbReference type="NCBI Taxonomy" id="1121391"/>
    <lineage>
        <taxon>Bacteria</taxon>
        <taxon>Pseudomonadati</taxon>
        <taxon>Thermodesulfobacteriota</taxon>
        <taxon>Syntrophobacteria</taxon>
        <taxon>Syntrophobacterales</taxon>
        <taxon>Syntrophobacteraceae</taxon>
        <taxon>Desulfacinum</taxon>
    </lineage>
</organism>
<dbReference type="EMBL" id="FQVB01000005">
    <property type="protein sequence ID" value="SHE58586.1"/>
    <property type="molecule type" value="Genomic_DNA"/>
</dbReference>
<feature type="transmembrane region" description="Helical" evidence="6">
    <location>
        <begin position="308"/>
        <end position="329"/>
    </location>
</feature>
<dbReference type="GO" id="GO:0015658">
    <property type="term" value="F:branched-chain amino acid transmembrane transporter activity"/>
    <property type="evidence" value="ECO:0007669"/>
    <property type="project" value="InterPro"/>
</dbReference>